<dbReference type="SUPFAM" id="SSF51735">
    <property type="entry name" value="NAD(P)-binding Rossmann-fold domains"/>
    <property type="match status" value="1"/>
</dbReference>
<sequence length="301" mass="34088">MTIYHKAVWFFTDFRNFTKSGYERRAASFNKDALDVDLTGKVAVVTGKHPPPSFPLFPACLGKSTAQLFYAKGATVYMLCRDVGRGEHARSDIMERLEKDGMRLKLHQVDIADPVSIREWIERFEKVEEKVHILVNNAGVMVNERTFTSVSMEQNFSDEHNRHILPHAATTTVAEECQGRSARSMYDFMIRFFLKNVVNVSSGGMFLERLDVTDLQHDKMSLCRAQIELTNRWASRHSDIKFLSMHPGWTDTPGLAKSMTGFYDKLKLSMRTSDLGADTINWAACSREAEGMPGGSFLLGE</sequence>
<dbReference type="Gene3D" id="3.40.50.720">
    <property type="entry name" value="NAD(P)-binding Rossmann-like Domain"/>
    <property type="match status" value="1"/>
</dbReference>
<dbReference type="InterPro" id="IPR036291">
    <property type="entry name" value="NAD(P)-bd_dom_sf"/>
</dbReference>
<dbReference type="PANTHER" id="PTHR44656:SF7">
    <property type="entry name" value="DEHYDROGENASE_REDUCTASE SDR FAMILY MEMBER 12"/>
    <property type="match status" value="1"/>
</dbReference>
<accession>A0A433DGE0</accession>
<organism evidence="1 2">
    <name type="scientific">Jimgerdemannia flammicorona</name>
    <dbReference type="NCBI Taxonomy" id="994334"/>
    <lineage>
        <taxon>Eukaryota</taxon>
        <taxon>Fungi</taxon>
        <taxon>Fungi incertae sedis</taxon>
        <taxon>Mucoromycota</taxon>
        <taxon>Mucoromycotina</taxon>
        <taxon>Endogonomycetes</taxon>
        <taxon>Endogonales</taxon>
        <taxon>Endogonaceae</taxon>
        <taxon>Jimgerdemannia</taxon>
    </lineage>
</organism>
<dbReference type="Proteomes" id="UP000268093">
    <property type="component" value="Unassembled WGS sequence"/>
</dbReference>
<name>A0A433DGE0_9FUNG</name>
<evidence type="ECO:0008006" key="3">
    <source>
        <dbReference type="Google" id="ProtNLM"/>
    </source>
</evidence>
<dbReference type="InterPro" id="IPR002347">
    <property type="entry name" value="SDR_fam"/>
</dbReference>
<comment type="caution">
    <text evidence="1">The sequence shown here is derived from an EMBL/GenBank/DDBJ whole genome shotgun (WGS) entry which is preliminary data.</text>
</comment>
<protein>
    <recommendedName>
        <fullName evidence="3">Dehydrogenase/reductase SDR family member 12</fullName>
    </recommendedName>
</protein>
<keyword evidence="2" id="KW-1185">Reference proteome</keyword>
<proteinExistence type="predicted"/>
<gene>
    <name evidence="1" type="ORF">BC936DRAFT_141134</name>
</gene>
<dbReference type="OrthoDB" id="191139at2759"/>
<dbReference type="PANTHER" id="PTHR44656">
    <property type="entry name" value="DEHYDROGENASE/REDUCTASE SDR FAMILY MEMBER 12"/>
    <property type="match status" value="1"/>
</dbReference>
<reference evidence="1 2" key="1">
    <citation type="journal article" date="2018" name="New Phytol.">
        <title>Phylogenomics of Endogonaceae and evolution of mycorrhizas within Mucoromycota.</title>
        <authorList>
            <person name="Chang Y."/>
            <person name="Desiro A."/>
            <person name="Na H."/>
            <person name="Sandor L."/>
            <person name="Lipzen A."/>
            <person name="Clum A."/>
            <person name="Barry K."/>
            <person name="Grigoriev I.V."/>
            <person name="Martin F.M."/>
            <person name="Stajich J.E."/>
            <person name="Smith M.E."/>
            <person name="Bonito G."/>
            <person name="Spatafora J.W."/>
        </authorList>
    </citation>
    <scope>NUCLEOTIDE SEQUENCE [LARGE SCALE GENOMIC DNA]</scope>
    <source>
        <strain evidence="1 2">GMNB39</strain>
    </source>
</reference>
<evidence type="ECO:0000313" key="2">
    <source>
        <dbReference type="Proteomes" id="UP000268093"/>
    </source>
</evidence>
<dbReference type="AlphaFoldDB" id="A0A433DGE0"/>
<dbReference type="InterPro" id="IPR052992">
    <property type="entry name" value="SDR_member_12"/>
</dbReference>
<dbReference type="EMBL" id="RBNI01001886">
    <property type="protein sequence ID" value="RUP49879.1"/>
    <property type="molecule type" value="Genomic_DNA"/>
</dbReference>
<evidence type="ECO:0000313" key="1">
    <source>
        <dbReference type="EMBL" id="RUP49879.1"/>
    </source>
</evidence>
<dbReference type="Pfam" id="PF00106">
    <property type="entry name" value="adh_short"/>
    <property type="match status" value="1"/>
</dbReference>